<accession>A0A4V2UUW2</accession>
<dbReference type="AlphaFoldDB" id="A0A4V2UUW2"/>
<sequence>MKTSQKVLIRTCLITAITINLMLIGLAIGSAKVPLYENIEEPVSSLLEPPSQVRTEYIMELIESQPASSTYIEEDPSGRWIVDHFKEFEYQFDQYGKVIRKTPTQKEEYIRYWEGN</sequence>
<comment type="caution">
    <text evidence="2">The sequence shown here is derived from an EMBL/GenBank/DDBJ whole genome shotgun (WGS) entry which is preliminary data.</text>
</comment>
<keyword evidence="1" id="KW-0472">Membrane</keyword>
<dbReference type="EMBL" id="SMAG01000007">
    <property type="protein sequence ID" value="TCS93357.1"/>
    <property type="molecule type" value="Genomic_DNA"/>
</dbReference>
<keyword evidence="3" id="KW-1185">Reference proteome</keyword>
<organism evidence="2 3">
    <name type="scientific">Hazenella coriacea</name>
    <dbReference type="NCBI Taxonomy" id="1179467"/>
    <lineage>
        <taxon>Bacteria</taxon>
        <taxon>Bacillati</taxon>
        <taxon>Bacillota</taxon>
        <taxon>Bacilli</taxon>
        <taxon>Bacillales</taxon>
        <taxon>Thermoactinomycetaceae</taxon>
        <taxon>Hazenella</taxon>
    </lineage>
</organism>
<keyword evidence="1" id="KW-1133">Transmembrane helix</keyword>
<evidence type="ECO:0000313" key="3">
    <source>
        <dbReference type="Proteomes" id="UP000294937"/>
    </source>
</evidence>
<protein>
    <submittedName>
        <fullName evidence="2">Uncharacterized protein</fullName>
    </submittedName>
</protein>
<evidence type="ECO:0000313" key="2">
    <source>
        <dbReference type="EMBL" id="TCS93357.1"/>
    </source>
</evidence>
<name>A0A4V2UUW2_9BACL</name>
<dbReference type="OrthoDB" id="2991037at2"/>
<evidence type="ECO:0000256" key="1">
    <source>
        <dbReference type="SAM" id="Phobius"/>
    </source>
</evidence>
<gene>
    <name evidence="2" type="ORF">EDD58_1073</name>
</gene>
<proteinExistence type="predicted"/>
<dbReference type="Proteomes" id="UP000294937">
    <property type="component" value="Unassembled WGS sequence"/>
</dbReference>
<keyword evidence="1" id="KW-0812">Transmembrane</keyword>
<dbReference type="RefSeq" id="WP_131925615.1">
    <property type="nucleotide sequence ID" value="NZ_SMAG01000007.1"/>
</dbReference>
<reference evidence="2 3" key="1">
    <citation type="submission" date="2019-03" db="EMBL/GenBank/DDBJ databases">
        <title>Genomic Encyclopedia of Type Strains, Phase IV (KMG-IV): sequencing the most valuable type-strain genomes for metagenomic binning, comparative biology and taxonomic classification.</title>
        <authorList>
            <person name="Goeker M."/>
        </authorList>
    </citation>
    <scope>NUCLEOTIDE SEQUENCE [LARGE SCALE GENOMIC DNA]</scope>
    <source>
        <strain evidence="2 3">DSM 45707</strain>
    </source>
</reference>
<feature type="transmembrane region" description="Helical" evidence="1">
    <location>
        <begin position="7"/>
        <end position="28"/>
    </location>
</feature>